<comment type="function">
    <text evidence="10 11">FliG is one of three proteins (FliG, FliN, FliM) that forms the rotor-mounted switch complex (C ring), located at the base of the basal body. This complex interacts with the CheY and CheZ chemotaxis proteins, in addition to contacting components of the motor that determine the direction of flagellar rotation.</text>
</comment>
<comment type="subcellular location">
    <subcellularLocation>
        <location evidence="1 11">Bacterial flagellum basal body</location>
    </subcellularLocation>
    <subcellularLocation>
        <location evidence="11">Cell inner membrane</location>
        <topology evidence="11">Peripheral membrane protein</topology>
        <orientation evidence="11">Cytoplasmic side</orientation>
    </subcellularLocation>
    <subcellularLocation>
        <location evidence="2">Cell membrane</location>
        <topology evidence="2">Peripheral membrane protein</topology>
        <orientation evidence="2">Cytoplasmic side</orientation>
    </subcellularLocation>
</comment>
<comment type="similarity">
    <text evidence="3 11">Belongs to the FliG family.</text>
</comment>
<dbReference type="GO" id="GO:0071973">
    <property type="term" value="P:bacterial-type flagellum-dependent cell motility"/>
    <property type="evidence" value="ECO:0007669"/>
    <property type="project" value="InterPro"/>
</dbReference>
<keyword evidence="5 11" id="KW-1003">Cell membrane</keyword>
<keyword evidence="15" id="KW-0282">Flagellum</keyword>
<dbReference type="NCBIfam" id="TIGR00207">
    <property type="entry name" value="fliG"/>
    <property type="match status" value="1"/>
</dbReference>
<evidence type="ECO:0000256" key="9">
    <source>
        <dbReference type="ARBA" id="ARBA00023143"/>
    </source>
</evidence>
<evidence type="ECO:0000256" key="3">
    <source>
        <dbReference type="ARBA" id="ARBA00010299"/>
    </source>
</evidence>
<keyword evidence="15" id="KW-0966">Cell projection</keyword>
<accession>A0A6N4QXH9</accession>
<sequence>MSKGTPLTGPRKAAILMLAMGEQRAAQLFSYMDDYEIRDISREMATLGHITSEEMETTLSTFTETVGGGGAGGVVGGWGTTERYLRSFMKEDRVKELMEEMRGPAGRTMWEKLANVNEETLAGFLVNEYPQTVAVIISRIKASHAAKVLAVLPQELALEVMERVLVMDNVPREVLSAVEESLKSEFMRNLAQKNTRDSHELMADIFNNFDRSNEQKFMGLLEQGHPSDAERIRALMFTFDDIMKTDDKGIQTILRDIDKDVLALALKGAKPEMREKFMRNMSERAAKIMREDMDAMGPVKVKDVDEAQLKIVAVAKGLADKGVIVIAAGGEGQDEFIT</sequence>
<keyword evidence="9 11" id="KW-0975">Bacterial flagellum</keyword>
<evidence type="ECO:0000256" key="5">
    <source>
        <dbReference type="ARBA" id="ARBA00022475"/>
    </source>
</evidence>
<feature type="domain" description="Flagellar motor switch protein FliG N-terminal" evidence="14">
    <location>
        <begin position="7"/>
        <end position="110"/>
    </location>
</feature>
<organism evidence="15 16">
    <name type="scientific">Blastochloris viridis</name>
    <name type="common">Rhodopseudomonas viridis</name>
    <dbReference type="NCBI Taxonomy" id="1079"/>
    <lineage>
        <taxon>Bacteria</taxon>
        <taxon>Pseudomonadati</taxon>
        <taxon>Pseudomonadota</taxon>
        <taxon>Alphaproteobacteria</taxon>
        <taxon>Hyphomicrobiales</taxon>
        <taxon>Blastochloridaceae</taxon>
        <taxon>Blastochloris</taxon>
    </lineage>
</organism>
<evidence type="ECO:0000313" key="16">
    <source>
        <dbReference type="Proteomes" id="UP000320948"/>
    </source>
</evidence>
<reference evidence="15 16" key="1">
    <citation type="journal article" date="2017" name="Nat. Commun.">
        <title>In situ click chemistry generation of cyclooxygenase-2 inhibitors.</title>
        <authorList>
            <person name="Bhardwaj A."/>
            <person name="Kaur J."/>
            <person name="Wuest M."/>
            <person name="Wuest F."/>
        </authorList>
    </citation>
    <scope>NUCLEOTIDE SEQUENCE [LARGE SCALE GENOMIC DNA]</scope>
    <source>
        <strain evidence="15">S2_018_000_R2_106</strain>
    </source>
</reference>
<feature type="domain" description="Flagellar motor switch protein FliG C-terminal" evidence="12">
    <location>
        <begin position="221"/>
        <end position="326"/>
    </location>
</feature>
<gene>
    <name evidence="15" type="primary">fliG</name>
    <name evidence="15" type="ORF">DI628_08790</name>
</gene>
<dbReference type="InterPro" id="IPR028263">
    <property type="entry name" value="FliG_N"/>
</dbReference>
<keyword evidence="6 11" id="KW-0145">Chemotaxis</keyword>
<dbReference type="GO" id="GO:0005886">
    <property type="term" value="C:plasma membrane"/>
    <property type="evidence" value="ECO:0007669"/>
    <property type="project" value="UniProtKB-SubCell"/>
</dbReference>
<evidence type="ECO:0000256" key="4">
    <source>
        <dbReference type="ARBA" id="ARBA00021870"/>
    </source>
</evidence>
<keyword evidence="7 11" id="KW-0283">Flagellar rotation</keyword>
<evidence type="ECO:0000256" key="2">
    <source>
        <dbReference type="ARBA" id="ARBA00004413"/>
    </source>
</evidence>
<evidence type="ECO:0000256" key="11">
    <source>
        <dbReference type="PIRNR" id="PIRNR003161"/>
    </source>
</evidence>
<dbReference type="GO" id="GO:0003774">
    <property type="term" value="F:cytoskeletal motor activity"/>
    <property type="evidence" value="ECO:0007669"/>
    <property type="project" value="InterPro"/>
</dbReference>
<dbReference type="PANTHER" id="PTHR30534:SF0">
    <property type="entry name" value="FLAGELLAR MOTOR SWITCH PROTEIN FLIG"/>
    <property type="match status" value="1"/>
</dbReference>
<evidence type="ECO:0000256" key="7">
    <source>
        <dbReference type="ARBA" id="ARBA00022779"/>
    </source>
</evidence>
<keyword evidence="11" id="KW-0997">Cell inner membrane</keyword>
<proteinExistence type="inferred from homology"/>
<evidence type="ECO:0000259" key="14">
    <source>
        <dbReference type="Pfam" id="PF14842"/>
    </source>
</evidence>
<evidence type="ECO:0000256" key="6">
    <source>
        <dbReference type="ARBA" id="ARBA00022500"/>
    </source>
</evidence>
<evidence type="ECO:0000256" key="10">
    <source>
        <dbReference type="ARBA" id="ARBA00025598"/>
    </source>
</evidence>
<dbReference type="Pfam" id="PF14841">
    <property type="entry name" value="FliG_M"/>
    <property type="match status" value="1"/>
</dbReference>
<feature type="domain" description="Flagellar motor switch protein FliG middle" evidence="13">
    <location>
        <begin position="119"/>
        <end position="192"/>
    </location>
</feature>
<dbReference type="GO" id="GO:0009425">
    <property type="term" value="C:bacterial-type flagellum basal body"/>
    <property type="evidence" value="ECO:0007669"/>
    <property type="project" value="UniProtKB-SubCell"/>
</dbReference>
<dbReference type="Pfam" id="PF14842">
    <property type="entry name" value="FliG_N"/>
    <property type="match status" value="1"/>
</dbReference>
<name>A0A6N4QXH9_BLAVI</name>
<dbReference type="Gene3D" id="1.10.220.30">
    <property type="match status" value="3"/>
</dbReference>
<dbReference type="GO" id="GO:0006935">
    <property type="term" value="P:chemotaxis"/>
    <property type="evidence" value="ECO:0007669"/>
    <property type="project" value="UniProtKB-KW"/>
</dbReference>
<dbReference type="Proteomes" id="UP000320948">
    <property type="component" value="Unassembled WGS sequence"/>
</dbReference>
<dbReference type="InterPro" id="IPR023087">
    <property type="entry name" value="Flg_Motor_Flig_C"/>
</dbReference>
<comment type="caution">
    <text evidence="15">The sequence shown here is derived from an EMBL/GenBank/DDBJ whole genome shotgun (WGS) entry which is preliminary data.</text>
</comment>
<evidence type="ECO:0000259" key="13">
    <source>
        <dbReference type="Pfam" id="PF14841"/>
    </source>
</evidence>
<dbReference type="SUPFAM" id="SSF48029">
    <property type="entry name" value="FliG"/>
    <property type="match status" value="2"/>
</dbReference>
<keyword evidence="15" id="KW-0969">Cilium</keyword>
<dbReference type="PIRSF" id="PIRSF003161">
    <property type="entry name" value="FliG"/>
    <property type="match status" value="1"/>
</dbReference>
<dbReference type="AlphaFoldDB" id="A0A6N4QXH9"/>
<protein>
    <recommendedName>
        <fullName evidence="4 11">Flagellar motor switch protein FliG</fullName>
    </recommendedName>
</protein>
<evidence type="ECO:0000259" key="12">
    <source>
        <dbReference type="Pfam" id="PF01706"/>
    </source>
</evidence>
<dbReference type="InterPro" id="IPR011002">
    <property type="entry name" value="FliG_a-hlx"/>
</dbReference>
<dbReference type="PANTHER" id="PTHR30534">
    <property type="entry name" value="FLAGELLAR MOTOR SWITCH PROTEIN FLIG"/>
    <property type="match status" value="1"/>
</dbReference>
<dbReference type="EMBL" id="VAFM01000003">
    <property type="protein sequence ID" value="TKW60321.1"/>
    <property type="molecule type" value="Genomic_DNA"/>
</dbReference>
<evidence type="ECO:0000256" key="1">
    <source>
        <dbReference type="ARBA" id="ARBA00004117"/>
    </source>
</evidence>
<dbReference type="PRINTS" id="PR00954">
    <property type="entry name" value="FLGMOTORFLIG"/>
</dbReference>
<dbReference type="InterPro" id="IPR032779">
    <property type="entry name" value="FliG_M"/>
</dbReference>
<keyword evidence="8 11" id="KW-0472">Membrane</keyword>
<evidence type="ECO:0000313" key="15">
    <source>
        <dbReference type="EMBL" id="TKW60321.1"/>
    </source>
</evidence>
<dbReference type="Pfam" id="PF01706">
    <property type="entry name" value="FliG_C"/>
    <property type="match status" value="1"/>
</dbReference>
<evidence type="ECO:0000256" key="8">
    <source>
        <dbReference type="ARBA" id="ARBA00023136"/>
    </source>
</evidence>
<dbReference type="InterPro" id="IPR000090">
    <property type="entry name" value="Flg_Motor_Flig"/>
</dbReference>